<dbReference type="OrthoDB" id="10590078at2759"/>
<dbReference type="AlphaFoldDB" id="W3VM53"/>
<protein>
    <submittedName>
        <fullName evidence="2">Uncharacterized protein</fullName>
    </submittedName>
</protein>
<dbReference type="EMBL" id="AWNI01000013">
    <property type="protein sequence ID" value="ETS61872.1"/>
    <property type="molecule type" value="Genomic_DNA"/>
</dbReference>
<proteinExistence type="predicted"/>
<evidence type="ECO:0000313" key="2">
    <source>
        <dbReference type="EMBL" id="ETS61872.1"/>
    </source>
</evidence>
<feature type="region of interest" description="Disordered" evidence="1">
    <location>
        <begin position="122"/>
        <end position="148"/>
    </location>
</feature>
<sequence>MQCPGLRLCSTALKLLDFDEPEARTHGAGHVTSPSPALLAAMKLAMLPLASSHSHLAGPRQWCVAGSRPADPIRHTSPSIALPCPALPSLEMPAACCSSIALLAPSQARVHRCLVVPPASSRPTRYPTTTIPTRPSPRHPHTTLQRTFRKPSPSAIPIFSYTHRPQLHKLHIADDPFTVSPPAFILQPRIVEST</sequence>
<evidence type="ECO:0000313" key="3">
    <source>
        <dbReference type="Proteomes" id="UP000019462"/>
    </source>
</evidence>
<feature type="compositionally biased region" description="Low complexity" evidence="1">
    <location>
        <begin position="122"/>
        <end position="133"/>
    </location>
</feature>
<comment type="caution">
    <text evidence="2">The sequence shown here is derived from an EMBL/GenBank/DDBJ whole genome shotgun (WGS) entry which is preliminary data.</text>
</comment>
<accession>W3VM53</accession>
<dbReference type="Proteomes" id="UP000019462">
    <property type="component" value="Unassembled WGS sequence"/>
</dbReference>
<organism evidence="2 3">
    <name type="scientific">Moesziomyces aphidis</name>
    <name type="common">Pseudozyma aphidis</name>
    <dbReference type="NCBI Taxonomy" id="84754"/>
    <lineage>
        <taxon>Eukaryota</taxon>
        <taxon>Fungi</taxon>
        <taxon>Dikarya</taxon>
        <taxon>Basidiomycota</taxon>
        <taxon>Ustilaginomycotina</taxon>
        <taxon>Ustilaginomycetes</taxon>
        <taxon>Ustilaginales</taxon>
        <taxon>Ustilaginaceae</taxon>
        <taxon>Moesziomyces</taxon>
    </lineage>
</organism>
<gene>
    <name evidence="2" type="ORF">PaG_03981</name>
</gene>
<reference evidence="2 3" key="1">
    <citation type="journal article" date="2014" name="Genome Announc.">
        <title>Genome sequence of the basidiomycetous fungus Pseudozyma aphidis DSM70725, an efficient producer of biosurfactant mannosylerythritol lipids.</title>
        <authorList>
            <person name="Lorenz S."/>
            <person name="Guenther M."/>
            <person name="Grumaz C."/>
            <person name="Rupp S."/>
            <person name="Zibek S."/>
            <person name="Sohn K."/>
        </authorList>
    </citation>
    <scope>NUCLEOTIDE SEQUENCE [LARGE SCALE GENOMIC DNA]</scope>
    <source>
        <strain evidence="3">ATCC 32657 / CBS 517.83 / DSM 70725 / JCM 10318 / NBRC 10182 / NRRL Y-7954 / St-0401</strain>
    </source>
</reference>
<evidence type="ECO:0000256" key="1">
    <source>
        <dbReference type="SAM" id="MobiDB-lite"/>
    </source>
</evidence>
<name>W3VM53_MOEAP</name>
<keyword evidence="3" id="KW-1185">Reference proteome</keyword>
<dbReference type="HOGENOM" id="CLU_1402981_0_0_1"/>